<comment type="caution">
    <text evidence="2">The sequence shown here is derived from an EMBL/GenBank/DDBJ whole genome shotgun (WGS) entry which is preliminary data.</text>
</comment>
<dbReference type="Pfam" id="PF13250">
    <property type="entry name" value="SNIPE"/>
    <property type="match status" value="1"/>
</dbReference>
<dbReference type="InterPro" id="IPR025280">
    <property type="entry name" value="SNIPE"/>
</dbReference>
<gene>
    <name evidence="2" type="ORF">FPQ15_14040</name>
</gene>
<name>A0A556RUR2_9GAMM</name>
<evidence type="ECO:0000313" key="2">
    <source>
        <dbReference type="EMBL" id="TSJ92642.1"/>
    </source>
</evidence>
<organism evidence="2 3">
    <name type="scientific">Gilliamella apicola</name>
    <dbReference type="NCBI Taxonomy" id="1196095"/>
    <lineage>
        <taxon>Bacteria</taxon>
        <taxon>Pseudomonadati</taxon>
        <taxon>Pseudomonadota</taxon>
        <taxon>Gammaproteobacteria</taxon>
        <taxon>Orbales</taxon>
        <taxon>Orbaceae</taxon>
        <taxon>Gilliamella</taxon>
    </lineage>
</organism>
<feature type="domain" description="SNIPE associated" evidence="1">
    <location>
        <begin position="33"/>
        <end position="148"/>
    </location>
</feature>
<dbReference type="Proteomes" id="UP000319483">
    <property type="component" value="Unassembled WGS sequence"/>
</dbReference>
<proteinExistence type="predicted"/>
<reference evidence="2 3" key="1">
    <citation type="submission" date="2019-07" db="EMBL/GenBank/DDBJ databases">
        <title>Gilliamella genomes.</title>
        <authorList>
            <person name="Zheng H."/>
        </authorList>
    </citation>
    <scope>NUCLEOTIDE SEQUENCE [LARGE SCALE GENOMIC DNA]</scope>
    <source>
        <strain evidence="2 3">W8127</strain>
    </source>
</reference>
<dbReference type="EMBL" id="VMHM01000025">
    <property type="protein sequence ID" value="TSJ92642.1"/>
    <property type="molecule type" value="Genomic_DNA"/>
</dbReference>
<sequence>MDEYIMSNDEQDLLERCYFPSSISIAEEIPEGIKFEIKKIQDRQKLMIRQKSACDVSFNDQYAECNDFDAISIEKLCITLIRAFNCDCYIIMSKIKEVNVHLLGEMIEKSFFELNELGELNGLGFELSISFEYFNLKLDELLLYYNYLYPDNKIDHLIDL</sequence>
<evidence type="ECO:0000259" key="1">
    <source>
        <dbReference type="Pfam" id="PF13250"/>
    </source>
</evidence>
<protein>
    <submittedName>
        <fullName evidence="2">DUF4041 domain-containing protein</fullName>
    </submittedName>
</protein>
<dbReference type="AlphaFoldDB" id="A0A556RUR2"/>
<accession>A0A556RUR2</accession>
<evidence type="ECO:0000313" key="3">
    <source>
        <dbReference type="Proteomes" id="UP000319483"/>
    </source>
</evidence>